<comment type="caution">
    <text evidence="1">The sequence shown here is derived from an EMBL/GenBank/DDBJ whole genome shotgun (WGS) entry which is preliminary data.</text>
</comment>
<dbReference type="InterPro" id="IPR010261">
    <property type="entry name" value="Tir_chaperone"/>
</dbReference>
<dbReference type="GO" id="GO:0030254">
    <property type="term" value="P:protein secretion by the type III secretion system"/>
    <property type="evidence" value="ECO:0007669"/>
    <property type="project" value="InterPro"/>
</dbReference>
<protein>
    <submittedName>
        <fullName evidence="1">Uncharacterized protein</fullName>
    </submittedName>
</protein>
<proteinExistence type="predicted"/>
<accession>A0A0D8LDM9</accession>
<sequence>MHQKITDSRLHQIAPELGSRPGFEGLTFNEGCLTFTFGETVVLVEEVREGFVLTGFVDSLPDETSERLLAACLISNLNAVKSDFPVISVEETTRSLILQRWSHAGTAEELIAAMEQFSGQIRRARDSVCRFSEKIDTKRL</sequence>
<organism evidence="1 2">
    <name type="scientific">Morganella morganii</name>
    <name type="common">Proteus morganii</name>
    <dbReference type="NCBI Taxonomy" id="582"/>
    <lineage>
        <taxon>Bacteria</taxon>
        <taxon>Pseudomonadati</taxon>
        <taxon>Pseudomonadota</taxon>
        <taxon>Gammaproteobacteria</taxon>
        <taxon>Enterobacterales</taxon>
        <taxon>Morganellaceae</taxon>
        <taxon>Morganella</taxon>
    </lineage>
</organism>
<dbReference type="Gene3D" id="3.30.1460.10">
    <property type="match status" value="1"/>
</dbReference>
<gene>
    <name evidence="1" type="ORF">UA45_00820</name>
</gene>
<dbReference type="SUPFAM" id="SSF69635">
    <property type="entry name" value="Type III secretory system chaperone-like"/>
    <property type="match status" value="1"/>
</dbReference>
<reference evidence="1 2" key="1">
    <citation type="submission" date="2015-02" db="EMBL/GenBank/DDBJ databases">
        <title>Whole genome shotgun sequencing of cultured foodborne pathogen.</title>
        <authorList>
            <person name="Timme R."/>
            <person name="Allard M.W."/>
            <person name="Strain E."/>
            <person name="Evans P.S."/>
            <person name="Brown E."/>
        </authorList>
    </citation>
    <scope>NUCLEOTIDE SEQUENCE [LARGE SCALE GENOMIC DNA]</scope>
    <source>
        <strain evidence="1 2">GCSL-TSO-24</strain>
    </source>
</reference>
<dbReference type="PATRIC" id="fig|582.24.peg.249"/>
<evidence type="ECO:0000313" key="1">
    <source>
        <dbReference type="EMBL" id="KJF79216.1"/>
    </source>
</evidence>
<dbReference type="Proteomes" id="UP000032582">
    <property type="component" value="Unassembled WGS sequence"/>
</dbReference>
<dbReference type="CDD" id="cd16364">
    <property type="entry name" value="T3SC_I-like"/>
    <property type="match status" value="1"/>
</dbReference>
<dbReference type="Pfam" id="PF05932">
    <property type="entry name" value="CesT"/>
    <property type="match status" value="1"/>
</dbReference>
<dbReference type="EMBL" id="JZSH01000003">
    <property type="protein sequence ID" value="KJF79216.1"/>
    <property type="molecule type" value="Genomic_DNA"/>
</dbReference>
<dbReference type="AlphaFoldDB" id="A0A0D8LDM9"/>
<evidence type="ECO:0000313" key="2">
    <source>
        <dbReference type="Proteomes" id="UP000032582"/>
    </source>
</evidence>
<name>A0A0D8LDM9_MORMO</name>